<feature type="region of interest" description="Disordered" evidence="1">
    <location>
        <begin position="27"/>
        <end position="66"/>
    </location>
</feature>
<dbReference type="PROSITE" id="PS51318">
    <property type="entry name" value="TAT"/>
    <property type="match status" value="1"/>
</dbReference>
<name>A0ABD5QEI0_9EURY</name>
<comment type="caution">
    <text evidence="2">The sequence shown here is derived from an EMBL/GenBank/DDBJ whole genome shotgun (WGS) entry which is preliminary data.</text>
</comment>
<proteinExistence type="predicted"/>
<dbReference type="InterPro" id="IPR007497">
    <property type="entry name" value="SIMPL/DUF541"/>
</dbReference>
<accession>A0ABD5QEI0</accession>
<dbReference type="Proteomes" id="UP001595925">
    <property type="component" value="Unassembled WGS sequence"/>
</dbReference>
<organism evidence="2 3">
    <name type="scientific">Saliphagus infecundisoli</name>
    <dbReference type="NCBI Taxonomy" id="1849069"/>
    <lineage>
        <taxon>Archaea</taxon>
        <taxon>Methanobacteriati</taxon>
        <taxon>Methanobacteriota</taxon>
        <taxon>Stenosarchaea group</taxon>
        <taxon>Halobacteria</taxon>
        <taxon>Halobacteriales</taxon>
        <taxon>Natrialbaceae</taxon>
        <taxon>Saliphagus</taxon>
    </lineage>
</organism>
<dbReference type="Gene3D" id="3.30.110.170">
    <property type="entry name" value="Protein of unknown function (DUF541), domain 1"/>
    <property type="match status" value="1"/>
</dbReference>
<sequence length="247" mass="25446">MQGANPANRRRFLAGTATLVATATAGCTGTAFRPGSGEGAGDPDPTGNGRLVEVSAGGEASADPDRARARLGVEAAGETAEAVRTELATDGEQLRAALSDLVPERNVRTAGYRIGERRQGTGFEGYHSYAVEIEDVDRVGEVIDRAVEAGADDVGRVGFALAPDTREELREEALADALASADREAEAIAADRGADIVETAWVSTAGGGRPVEDPIPEAATDAARAPTALETEPVSVSVSVTVGYRLE</sequence>
<gene>
    <name evidence="2" type="ORF">ACFPFO_09550</name>
</gene>
<protein>
    <submittedName>
        <fullName evidence="2">SIMPL domain-containing protein</fullName>
    </submittedName>
</protein>
<dbReference type="InterPro" id="IPR006311">
    <property type="entry name" value="TAT_signal"/>
</dbReference>
<dbReference type="InterPro" id="IPR052022">
    <property type="entry name" value="26kDa_periplasmic_antigen"/>
</dbReference>
<evidence type="ECO:0000256" key="1">
    <source>
        <dbReference type="SAM" id="MobiDB-lite"/>
    </source>
</evidence>
<dbReference type="PANTHER" id="PTHR34387:SF2">
    <property type="entry name" value="SLR1258 PROTEIN"/>
    <property type="match status" value="1"/>
</dbReference>
<keyword evidence="3" id="KW-1185">Reference proteome</keyword>
<dbReference type="RefSeq" id="WP_224826943.1">
    <property type="nucleotide sequence ID" value="NZ_JAIVEF010000001.1"/>
</dbReference>
<dbReference type="Gene3D" id="3.30.70.2970">
    <property type="entry name" value="Protein of unknown function (DUF541), domain 2"/>
    <property type="match status" value="1"/>
</dbReference>
<dbReference type="EMBL" id="JBHSJG010000036">
    <property type="protein sequence ID" value="MFC4987992.1"/>
    <property type="molecule type" value="Genomic_DNA"/>
</dbReference>
<evidence type="ECO:0000313" key="3">
    <source>
        <dbReference type="Proteomes" id="UP001595925"/>
    </source>
</evidence>
<dbReference type="Pfam" id="PF04402">
    <property type="entry name" value="SIMPL"/>
    <property type="match status" value="1"/>
</dbReference>
<dbReference type="AlphaFoldDB" id="A0ABD5QEI0"/>
<evidence type="ECO:0000313" key="2">
    <source>
        <dbReference type="EMBL" id="MFC4987992.1"/>
    </source>
</evidence>
<reference evidence="2 3" key="1">
    <citation type="journal article" date="2019" name="Int. J. Syst. Evol. Microbiol.">
        <title>The Global Catalogue of Microorganisms (GCM) 10K type strain sequencing project: providing services to taxonomists for standard genome sequencing and annotation.</title>
        <authorList>
            <consortium name="The Broad Institute Genomics Platform"/>
            <consortium name="The Broad Institute Genome Sequencing Center for Infectious Disease"/>
            <person name="Wu L."/>
            <person name="Ma J."/>
        </authorList>
    </citation>
    <scope>NUCLEOTIDE SEQUENCE [LARGE SCALE GENOMIC DNA]</scope>
    <source>
        <strain evidence="2 3">CGMCC 1.15824</strain>
    </source>
</reference>
<dbReference type="PANTHER" id="PTHR34387">
    <property type="entry name" value="SLR1258 PROTEIN"/>
    <property type="match status" value="1"/>
</dbReference>